<proteinExistence type="predicted"/>
<protein>
    <submittedName>
        <fullName evidence="1">Uncharacterized protein</fullName>
    </submittedName>
</protein>
<accession>A0A4T0V6B9</accession>
<comment type="caution">
    <text evidence="1">The sequence shown here is derived from an EMBL/GenBank/DDBJ whole genome shotgun (WGS) entry which is preliminary data.</text>
</comment>
<organism evidence="1 2">
    <name type="scientific">Crenobacter intestini</name>
    <dbReference type="NCBI Taxonomy" id="2563443"/>
    <lineage>
        <taxon>Bacteria</taxon>
        <taxon>Pseudomonadati</taxon>
        <taxon>Pseudomonadota</taxon>
        <taxon>Betaproteobacteria</taxon>
        <taxon>Neisseriales</taxon>
        <taxon>Neisseriaceae</taxon>
        <taxon>Crenobacter</taxon>
    </lineage>
</organism>
<keyword evidence="2" id="KW-1185">Reference proteome</keyword>
<evidence type="ECO:0000313" key="2">
    <source>
        <dbReference type="Proteomes" id="UP000308891"/>
    </source>
</evidence>
<evidence type="ECO:0000313" key="1">
    <source>
        <dbReference type="EMBL" id="TIC87179.1"/>
    </source>
</evidence>
<dbReference type="RefSeq" id="WP_136551190.1">
    <property type="nucleotide sequence ID" value="NZ_STGJ01000001.1"/>
</dbReference>
<dbReference type="OrthoDB" id="8592390at2"/>
<dbReference type="EMBL" id="STGJ01000001">
    <property type="protein sequence ID" value="TIC87179.1"/>
    <property type="molecule type" value="Genomic_DNA"/>
</dbReference>
<reference evidence="1 2" key="1">
    <citation type="submission" date="2019-04" db="EMBL/GenBank/DDBJ databases">
        <title>Crenobacter sp. nov.</title>
        <authorList>
            <person name="Shi S."/>
        </authorList>
    </citation>
    <scope>NUCLEOTIDE SEQUENCE [LARGE SCALE GENOMIC DNA]</scope>
    <source>
        <strain evidence="1 2">GY 70310</strain>
    </source>
</reference>
<gene>
    <name evidence="1" type="ORF">E5K04_01820</name>
</gene>
<dbReference type="AlphaFoldDB" id="A0A4T0V6B9"/>
<name>A0A4T0V6B9_9NEIS</name>
<sequence length="82" mass="8814">MLVLLAARIDRSRLLLVNGRLDGYPAFFHIDPQALALRLGEAALADPAAALAAHWDTLGPVLTRLVRRHGNDFTVDAAMLGA</sequence>
<dbReference type="Proteomes" id="UP000308891">
    <property type="component" value="Unassembled WGS sequence"/>
</dbReference>